<keyword evidence="9" id="KW-1185">Reference proteome</keyword>
<keyword evidence="6" id="KW-0963">Cytoplasm</keyword>
<dbReference type="InterPro" id="IPR002109">
    <property type="entry name" value="Glutaredoxin"/>
</dbReference>
<evidence type="ECO:0000256" key="2">
    <source>
        <dbReference type="ARBA" id="ARBA00022448"/>
    </source>
</evidence>
<dbReference type="PROSITE" id="PS51354">
    <property type="entry name" value="GLUTAREDOXIN_2"/>
    <property type="match status" value="1"/>
</dbReference>
<evidence type="ECO:0000256" key="1">
    <source>
        <dbReference type="ARBA" id="ARBA00007787"/>
    </source>
</evidence>
<evidence type="ECO:0000256" key="6">
    <source>
        <dbReference type="RuleBase" id="RU364065"/>
    </source>
</evidence>
<dbReference type="RefSeq" id="WP_147070690.1">
    <property type="nucleotide sequence ID" value="NZ_AP021884.1"/>
</dbReference>
<dbReference type="NCBIfam" id="TIGR02181">
    <property type="entry name" value="GRX_bact"/>
    <property type="match status" value="1"/>
</dbReference>
<evidence type="ECO:0000256" key="3">
    <source>
        <dbReference type="ARBA" id="ARBA00022982"/>
    </source>
</evidence>
<reference evidence="8 9" key="1">
    <citation type="submission" date="2019-07" db="EMBL/GenBank/DDBJ databases">
        <title>Whole genome shotgun sequence of Thiobacillus plumbophilus NBRC 107929.</title>
        <authorList>
            <person name="Hosoyama A."/>
            <person name="Uohara A."/>
            <person name="Ohji S."/>
            <person name="Ichikawa N."/>
        </authorList>
    </citation>
    <scope>NUCLEOTIDE SEQUENCE [LARGE SCALE GENOMIC DNA]</scope>
    <source>
        <strain evidence="8 9">NBRC 107929</strain>
    </source>
</reference>
<dbReference type="AlphaFoldDB" id="A0A512L4T7"/>
<sequence length="84" mass="9300">MPTVIMYCTAVCPYCVMAERLLQGKGASVEKIRVDLDHTRRAEMMTRTGRRTVPQIYVGNTHVGGFDDLSALDRAGKLDALLKS</sequence>
<evidence type="ECO:0000313" key="8">
    <source>
        <dbReference type="EMBL" id="GEP29493.1"/>
    </source>
</evidence>
<dbReference type="Pfam" id="PF00462">
    <property type="entry name" value="Glutaredoxin"/>
    <property type="match status" value="1"/>
</dbReference>
<dbReference type="OrthoDB" id="9814618at2"/>
<dbReference type="PANTHER" id="PTHR34386:SF1">
    <property type="entry name" value="GLUTAREDOXIN-LIKE PROTEIN NRDH"/>
    <property type="match status" value="1"/>
</dbReference>
<dbReference type="InterPro" id="IPR011900">
    <property type="entry name" value="GRX_bact"/>
</dbReference>
<dbReference type="GO" id="GO:0009055">
    <property type="term" value="F:electron transfer activity"/>
    <property type="evidence" value="ECO:0007669"/>
    <property type="project" value="TreeGrafter"/>
</dbReference>
<dbReference type="CDD" id="cd03418">
    <property type="entry name" value="GRX_GRXb_1_3_like"/>
    <property type="match status" value="1"/>
</dbReference>
<dbReference type="GO" id="GO:0015038">
    <property type="term" value="F:glutathione disulfide oxidoreductase activity"/>
    <property type="evidence" value="ECO:0007669"/>
    <property type="project" value="UniProtKB-UniRule"/>
</dbReference>
<proteinExistence type="inferred from homology"/>
<comment type="similarity">
    <text evidence="1 6">Belongs to the glutaredoxin family.</text>
</comment>
<evidence type="ECO:0000256" key="4">
    <source>
        <dbReference type="ARBA" id="ARBA00023157"/>
    </source>
</evidence>
<protein>
    <recommendedName>
        <fullName evidence="6">Glutaredoxin</fullName>
    </recommendedName>
</protein>
<dbReference type="GO" id="GO:0045454">
    <property type="term" value="P:cell redox homeostasis"/>
    <property type="evidence" value="ECO:0007669"/>
    <property type="project" value="InterPro"/>
</dbReference>
<dbReference type="EMBL" id="BKAD01000005">
    <property type="protein sequence ID" value="GEP29493.1"/>
    <property type="molecule type" value="Genomic_DNA"/>
</dbReference>
<comment type="caution">
    <text evidence="8">The sequence shown here is derived from an EMBL/GenBank/DDBJ whole genome shotgun (WGS) entry which is preliminary data.</text>
</comment>
<dbReference type="InterPro" id="IPR011767">
    <property type="entry name" value="GLR_AS"/>
</dbReference>
<gene>
    <name evidence="8" type="primary">grx3</name>
    <name evidence="8" type="ORF">TPL01_06310</name>
</gene>
<dbReference type="PRINTS" id="PR00160">
    <property type="entry name" value="GLUTAREDOXIN"/>
</dbReference>
<evidence type="ECO:0000259" key="7">
    <source>
        <dbReference type="Pfam" id="PF00462"/>
    </source>
</evidence>
<dbReference type="Gene3D" id="3.40.30.10">
    <property type="entry name" value="Glutaredoxin"/>
    <property type="match status" value="1"/>
</dbReference>
<organism evidence="8 9">
    <name type="scientific">Sulfuriferula plumbiphila</name>
    <dbReference type="NCBI Taxonomy" id="171865"/>
    <lineage>
        <taxon>Bacteria</taxon>
        <taxon>Pseudomonadati</taxon>
        <taxon>Pseudomonadota</taxon>
        <taxon>Betaproteobacteria</taxon>
        <taxon>Nitrosomonadales</taxon>
        <taxon>Sulfuricellaceae</taxon>
        <taxon>Sulfuriferula</taxon>
    </lineage>
</organism>
<dbReference type="Proteomes" id="UP000321337">
    <property type="component" value="Unassembled WGS sequence"/>
</dbReference>
<dbReference type="PANTHER" id="PTHR34386">
    <property type="entry name" value="GLUTAREDOXIN"/>
    <property type="match status" value="1"/>
</dbReference>
<comment type="function">
    <text evidence="6">Has a glutathione-disulfide oxidoreductase activity in the presence of NADPH and glutathione reductase. Reduces low molecular weight disulfides and proteins.</text>
</comment>
<dbReference type="SUPFAM" id="SSF52833">
    <property type="entry name" value="Thioredoxin-like"/>
    <property type="match status" value="1"/>
</dbReference>
<dbReference type="InterPro" id="IPR036249">
    <property type="entry name" value="Thioredoxin-like_sf"/>
</dbReference>
<dbReference type="PROSITE" id="PS00195">
    <property type="entry name" value="GLUTAREDOXIN_1"/>
    <property type="match status" value="1"/>
</dbReference>
<keyword evidence="4" id="KW-1015">Disulfide bond</keyword>
<keyword evidence="2 6" id="KW-0813">Transport</keyword>
<accession>A0A512L4T7</accession>
<name>A0A512L4T7_9PROT</name>
<dbReference type="InterPro" id="IPR014025">
    <property type="entry name" value="Glutaredoxin_subgr"/>
</dbReference>
<dbReference type="InterPro" id="IPR051548">
    <property type="entry name" value="Grx-like_ET"/>
</dbReference>
<keyword evidence="5 6" id="KW-0676">Redox-active center</keyword>
<evidence type="ECO:0000256" key="5">
    <source>
        <dbReference type="ARBA" id="ARBA00023284"/>
    </source>
</evidence>
<keyword evidence="3 6" id="KW-0249">Electron transport</keyword>
<evidence type="ECO:0000313" key="9">
    <source>
        <dbReference type="Proteomes" id="UP000321337"/>
    </source>
</evidence>
<feature type="domain" description="Glutaredoxin" evidence="7">
    <location>
        <begin position="4"/>
        <end position="63"/>
    </location>
</feature>